<accession>A0A1H5QLC8</accession>
<dbReference type="STRING" id="218821.SAMN05421837_103108"/>
<dbReference type="RefSeq" id="WP_086677402.1">
    <property type="nucleotide sequence ID" value="NZ_FNUJ01000003.1"/>
</dbReference>
<sequence length="539" mass="59062">MRELDTEILVVGGGLGGVAAALAAAAHGRRVVLTEETDWLGGQLTAQAVPPDENPWIERFGSTRTYRDLRQGIRDHYRRHYPLRAEAAKRSELNPGAGRVSKLCGEPRVALAVIEAMLAPHVSAGRIHVLRHHRPVEAHTTRDRVDAVTLENGEERITVRAQYVVDATENGDLLPLTGTEHVTGAEAKSTHDEPHAPDEAAPANLQGITYCFAVSHHEGENHVIDQPEMYGFWRDYQPDFWPGPLLGFVAPDPRTLEPVKRTFVPNPPGDPLAVSADQSADAGDKELWAFRRILARNLHTEGAFDSDITLVNWPLNDYWLKPALTIPGHTTEADVAAAHHEAKQLSLSVLYWLQTEAPRADGGTGFPGLKLRPDVTDTKDGLAKSAYVREARRIKAVTTVTEHDVSAEILGVDGQVRRADAVGVGSYRIDLHPSTGGDNYIDVASVPYEIPLGALLPIRTKNLLPAGKNIGTTHITNGCFRLHPVEWNIGEVAGLLAAFAISEDVEPKAVREDIRLFEDFARVLDAAGVERRWPEVRGY</sequence>
<organism evidence="1 2">
    <name type="scientific">Amycolatopsis pretoriensis</name>
    <dbReference type="NCBI Taxonomy" id="218821"/>
    <lineage>
        <taxon>Bacteria</taxon>
        <taxon>Bacillati</taxon>
        <taxon>Actinomycetota</taxon>
        <taxon>Actinomycetes</taxon>
        <taxon>Pseudonocardiales</taxon>
        <taxon>Pseudonocardiaceae</taxon>
        <taxon>Amycolatopsis</taxon>
    </lineage>
</organism>
<dbReference type="InterPro" id="IPR005288">
    <property type="entry name" value="NadB"/>
</dbReference>
<dbReference type="GO" id="GO:0008734">
    <property type="term" value="F:L-aspartate oxidase activity"/>
    <property type="evidence" value="ECO:0007669"/>
    <property type="project" value="InterPro"/>
</dbReference>
<dbReference type="SUPFAM" id="SSF51905">
    <property type="entry name" value="FAD/NAD(P)-binding domain"/>
    <property type="match status" value="1"/>
</dbReference>
<dbReference type="Proteomes" id="UP000198878">
    <property type="component" value="Unassembled WGS sequence"/>
</dbReference>
<reference evidence="2" key="1">
    <citation type="submission" date="2016-10" db="EMBL/GenBank/DDBJ databases">
        <authorList>
            <person name="Varghese N."/>
            <person name="Submissions S."/>
        </authorList>
    </citation>
    <scope>NUCLEOTIDE SEQUENCE [LARGE SCALE GENOMIC DNA]</scope>
    <source>
        <strain evidence="2">DSM 44654</strain>
    </source>
</reference>
<proteinExistence type="predicted"/>
<dbReference type="GO" id="GO:0009435">
    <property type="term" value="P:NAD+ biosynthetic process"/>
    <property type="evidence" value="ECO:0007669"/>
    <property type="project" value="InterPro"/>
</dbReference>
<evidence type="ECO:0000313" key="2">
    <source>
        <dbReference type="Proteomes" id="UP000198878"/>
    </source>
</evidence>
<dbReference type="InterPro" id="IPR036188">
    <property type="entry name" value="FAD/NAD-bd_sf"/>
</dbReference>
<gene>
    <name evidence="1" type="ORF">SAMN05421837_103108</name>
</gene>
<dbReference type="Gene3D" id="3.50.50.60">
    <property type="entry name" value="FAD/NAD(P)-binding domain"/>
    <property type="match status" value="1"/>
</dbReference>
<evidence type="ECO:0000313" key="1">
    <source>
        <dbReference type="EMBL" id="SEF26161.1"/>
    </source>
</evidence>
<keyword evidence="2" id="KW-1185">Reference proteome</keyword>
<dbReference type="PANTHER" id="PTHR42716">
    <property type="entry name" value="L-ASPARTATE OXIDASE"/>
    <property type="match status" value="1"/>
</dbReference>
<dbReference type="Pfam" id="PF12831">
    <property type="entry name" value="FAD_oxidored"/>
    <property type="match status" value="1"/>
</dbReference>
<name>A0A1H5QLC8_9PSEU</name>
<dbReference type="AlphaFoldDB" id="A0A1H5QLC8"/>
<dbReference type="PANTHER" id="PTHR42716:SF1">
    <property type="entry name" value="SLL0471 PROTEIN"/>
    <property type="match status" value="1"/>
</dbReference>
<dbReference type="OrthoDB" id="615715at2"/>
<protein>
    <submittedName>
        <fullName evidence="1">FAD dependent oxidoreductase</fullName>
    </submittedName>
</protein>
<dbReference type="EMBL" id="FNUJ01000003">
    <property type="protein sequence ID" value="SEF26161.1"/>
    <property type="molecule type" value="Genomic_DNA"/>
</dbReference>